<dbReference type="Pfam" id="PF00069">
    <property type="entry name" value="Pkinase"/>
    <property type="match status" value="1"/>
</dbReference>
<evidence type="ECO:0000313" key="6">
    <source>
        <dbReference type="Proteomes" id="UP000789572"/>
    </source>
</evidence>
<feature type="domain" description="Protein kinase" evidence="4">
    <location>
        <begin position="35"/>
        <end position="297"/>
    </location>
</feature>
<dbReference type="GO" id="GO:0043539">
    <property type="term" value="F:protein serine/threonine kinase activator activity"/>
    <property type="evidence" value="ECO:0007669"/>
    <property type="project" value="InterPro"/>
</dbReference>
<evidence type="ECO:0000256" key="2">
    <source>
        <dbReference type="PROSITE-ProRule" id="PRU10141"/>
    </source>
</evidence>
<dbReference type="PANTHER" id="PTHR48014">
    <property type="entry name" value="SERINE/THREONINE-PROTEIN KINASE FRAY2"/>
    <property type="match status" value="1"/>
</dbReference>
<evidence type="ECO:0000313" key="5">
    <source>
        <dbReference type="EMBL" id="CAG8605746.1"/>
    </source>
</evidence>
<dbReference type="PROSITE" id="PS00107">
    <property type="entry name" value="PROTEIN_KINASE_ATP"/>
    <property type="match status" value="1"/>
</dbReference>
<dbReference type="Proteomes" id="UP000789572">
    <property type="component" value="Unassembled WGS sequence"/>
</dbReference>
<dbReference type="InterPro" id="IPR017441">
    <property type="entry name" value="Protein_kinase_ATP_BS"/>
</dbReference>
<keyword evidence="2" id="KW-0067">ATP-binding</keyword>
<name>A0A9N9GG98_9GLOM</name>
<accession>A0A9N9GG98</accession>
<feature type="compositionally biased region" description="Low complexity" evidence="3">
    <location>
        <begin position="517"/>
        <end position="532"/>
    </location>
</feature>
<feature type="region of interest" description="Disordered" evidence="3">
    <location>
        <begin position="1"/>
        <end position="26"/>
    </location>
</feature>
<gene>
    <name evidence="5" type="ORF">POCULU_LOCUS7699</name>
</gene>
<dbReference type="GO" id="GO:0004672">
    <property type="term" value="F:protein kinase activity"/>
    <property type="evidence" value="ECO:0007669"/>
    <property type="project" value="InterPro"/>
</dbReference>
<organism evidence="5 6">
    <name type="scientific">Paraglomus occultum</name>
    <dbReference type="NCBI Taxonomy" id="144539"/>
    <lineage>
        <taxon>Eukaryota</taxon>
        <taxon>Fungi</taxon>
        <taxon>Fungi incertae sedis</taxon>
        <taxon>Mucoromycota</taxon>
        <taxon>Glomeromycotina</taxon>
        <taxon>Glomeromycetes</taxon>
        <taxon>Paraglomerales</taxon>
        <taxon>Paraglomeraceae</taxon>
        <taxon>Paraglomus</taxon>
    </lineage>
</organism>
<feature type="compositionally biased region" description="Polar residues" evidence="3">
    <location>
        <begin position="11"/>
        <end position="26"/>
    </location>
</feature>
<dbReference type="OrthoDB" id="248923at2759"/>
<dbReference type="InterPro" id="IPR047173">
    <property type="entry name" value="STRAD_A/B-like"/>
</dbReference>
<dbReference type="GO" id="GO:0005524">
    <property type="term" value="F:ATP binding"/>
    <property type="evidence" value="ECO:0007669"/>
    <property type="project" value="UniProtKB-UniRule"/>
</dbReference>
<proteinExistence type="inferred from homology"/>
<feature type="region of interest" description="Disordered" evidence="3">
    <location>
        <begin position="347"/>
        <end position="389"/>
    </location>
</feature>
<reference evidence="5" key="1">
    <citation type="submission" date="2021-06" db="EMBL/GenBank/DDBJ databases">
        <authorList>
            <person name="Kallberg Y."/>
            <person name="Tangrot J."/>
            <person name="Rosling A."/>
        </authorList>
    </citation>
    <scope>NUCLEOTIDE SEQUENCE</scope>
    <source>
        <strain evidence="5">IA702</strain>
    </source>
</reference>
<dbReference type="PROSITE" id="PS50011">
    <property type="entry name" value="PROTEIN_KINASE_DOM"/>
    <property type="match status" value="1"/>
</dbReference>
<evidence type="ECO:0000256" key="1">
    <source>
        <dbReference type="ARBA" id="ARBA00008874"/>
    </source>
</evidence>
<dbReference type="InterPro" id="IPR000719">
    <property type="entry name" value="Prot_kinase_dom"/>
</dbReference>
<comment type="similarity">
    <text evidence="1">Belongs to the protein kinase superfamily. STE Ser/Thr protein kinase family. STE20 subfamily.</text>
</comment>
<keyword evidence="6" id="KW-1185">Reference proteome</keyword>
<dbReference type="PANTHER" id="PTHR48014:SF21">
    <property type="entry name" value="SERINE_THREONINE-PROTEIN KINASE FRAY2"/>
    <property type="match status" value="1"/>
</dbReference>
<dbReference type="Gene3D" id="1.10.510.10">
    <property type="entry name" value="Transferase(Phosphotransferase) domain 1"/>
    <property type="match status" value="1"/>
</dbReference>
<comment type="caution">
    <text evidence="5">The sequence shown here is derived from an EMBL/GenBank/DDBJ whole genome shotgun (WGS) entry which is preliminary data.</text>
</comment>
<evidence type="ECO:0000259" key="4">
    <source>
        <dbReference type="PROSITE" id="PS50011"/>
    </source>
</evidence>
<protein>
    <submittedName>
        <fullName evidence="5">5550_t:CDS:1</fullName>
    </submittedName>
</protein>
<dbReference type="EMBL" id="CAJVPJ010001853">
    <property type="protein sequence ID" value="CAG8605746.1"/>
    <property type="molecule type" value="Genomic_DNA"/>
</dbReference>
<dbReference type="SMART" id="SM00220">
    <property type="entry name" value="S_TKc"/>
    <property type="match status" value="1"/>
</dbReference>
<dbReference type="SUPFAM" id="SSF56112">
    <property type="entry name" value="Protein kinase-like (PK-like)"/>
    <property type="match status" value="1"/>
</dbReference>
<sequence length="561" mass="62167">MGSQDPPRRNSVLSGSPLPTTPSDEPVFSSNIEDYDILAPIGYGSSAVVYNAIYKPLNKQVAVKTIDLDRFERNQIDELRRETQVMSLSKHENVLRVHRSFVHESKLYIITPFMAAGSCLDIMKTAHPDGLEEAVIATILKQALQGLAYLHKNGHIHRDVKAGNLLMDSDGSVLLADFGVSSSLMENGDRRGYRKTFVGTPCWMAPEVMEQAGYDYKADIWSFGITAIELATGHAPFSKYPPLKVLMLTISNDPPTLDRDSTRHKYNRSLKEMIDACLQKDPTKRPSTEKLLTFSFFKHAKKKEYLVSRLLANLTPLQERPHKRVQQKPIMITKSVSWEFDFSEGEKDHSLEDSSQKGSASHSPPTVRRVSFVDPIRSNSKSSEDALSTDIGRRTVSRFSVVGSEPGSALSSSLPNRSFDASVIMQSALSQSHPNFSGFAGVQEVNSAIQDAEASEQVKGRFTFKSCTRDKTVSNTPMEEDEPQMNESKAREKENLEELNKKSRFEITAHPTETEDSSSSSVSAQSDVSKSVTEPVSTPGATKRGRFEVSSVDASQKTNGF</sequence>
<feature type="compositionally biased region" description="Polar residues" evidence="3">
    <location>
        <begin position="552"/>
        <end position="561"/>
    </location>
</feature>
<feature type="compositionally biased region" description="Basic and acidic residues" evidence="3">
    <location>
        <begin position="488"/>
        <end position="507"/>
    </location>
</feature>
<dbReference type="InterPro" id="IPR011009">
    <property type="entry name" value="Kinase-like_dom_sf"/>
</dbReference>
<feature type="binding site" evidence="2">
    <location>
        <position position="64"/>
    </location>
    <ligand>
        <name>ATP</name>
        <dbReference type="ChEBI" id="CHEBI:30616"/>
    </ligand>
</feature>
<dbReference type="AlphaFoldDB" id="A0A9N9GG98"/>
<keyword evidence="2" id="KW-0547">Nucleotide-binding</keyword>
<dbReference type="FunFam" id="1.10.510.10:FF:000947">
    <property type="entry name" value="serine/threonine-protein kinase OSR1"/>
    <property type="match status" value="1"/>
</dbReference>
<dbReference type="Gene3D" id="3.30.200.20">
    <property type="entry name" value="Phosphorylase Kinase, domain 1"/>
    <property type="match status" value="1"/>
</dbReference>
<feature type="region of interest" description="Disordered" evidence="3">
    <location>
        <begin position="469"/>
        <end position="561"/>
    </location>
</feature>
<evidence type="ECO:0000256" key="3">
    <source>
        <dbReference type="SAM" id="MobiDB-lite"/>
    </source>
</evidence>